<dbReference type="SMART" id="SM00065">
    <property type="entry name" value="GAF"/>
    <property type="match status" value="1"/>
</dbReference>
<evidence type="ECO:0000259" key="1">
    <source>
        <dbReference type="SMART" id="SM00065"/>
    </source>
</evidence>
<dbReference type="OrthoDB" id="9811889at2"/>
<organism evidence="2 3">
    <name type="scientific">Hymenobacter jejuensis</name>
    <dbReference type="NCBI Taxonomy" id="2502781"/>
    <lineage>
        <taxon>Bacteria</taxon>
        <taxon>Pseudomonadati</taxon>
        <taxon>Bacteroidota</taxon>
        <taxon>Cytophagia</taxon>
        <taxon>Cytophagales</taxon>
        <taxon>Hymenobacteraceae</taxon>
        <taxon>Hymenobacter</taxon>
    </lineage>
</organism>
<dbReference type="InterPro" id="IPR029016">
    <property type="entry name" value="GAF-like_dom_sf"/>
</dbReference>
<dbReference type="EMBL" id="CP040896">
    <property type="protein sequence ID" value="QDA58832.1"/>
    <property type="molecule type" value="Genomic_DNA"/>
</dbReference>
<dbReference type="PANTHER" id="PTHR43102:SF2">
    <property type="entry name" value="GAF DOMAIN-CONTAINING PROTEIN"/>
    <property type="match status" value="1"/>
</dbReference>
<dbReference type="AlphaFoldDB" id="A0A5B7ZYC8"/>
<keyword evidence="3" id="KW-1185">Reference proteome</keyword>
<feature type="domain" description="GAF" evidence="1">
    <location>
        <begin position="23"/>
        <end position="167"/>
    </location>
</feature>
<dbReference type="RefSeq" id="WP_139513845.1">
    <property type="nucleotide sequence ID" value="NZ_CP040896.1"/>
</dbReference>
<name>A0A5B7ZYC8_9BACT</name>
<dbReference type="SUPFAM" id="SSF55781">
    <property type="entry name" value="GAF domain-like"/>
    <property type="match status" value="1"/>
</dbReference>
<gene>
    <name evidence="2" type="ORF">FHG12_01390</name>
</gene>
<proteinExistence type="predicted"/>
<accession>A0A5B7ZYC8</accession>
<evidence type="ECO:0000313" key="2">
    <source>
        <dbReference type="EMBL" id="QDA58832.1"/>
    </source>
</evidence>
<dbReference type="Pfam" id="PF01590">
    <property type="entry name" value="GAF"/>
    <property type="match status" value="1"/>
</dbReference>
<dbReference type="Proteomes" id="UP000305398">
    <property type="component" value="Chromosome"/>
</dbReference>
<dbReference type="Gene3D" id="3.30.450.40">
    <property type="match status" value="1"/>
</dbReference>
<dbReference type="PANTHER" id="PTHR43102">
    <property type="entry name" value="SLR1143 PROTEIN"/>
    <property type="match status" value="1"/>
</dbReference>
<reference evidence="2 3" key="1">
    <citation type="submission" date="2019-06" db="EMBL/GenBank/DDBJ databases">
        <authorList>
            <person name="Srinivasan S."/>
        </authorList>
    </citation>
    <scope>NUCLEOTIDE SEQUENCE [LARGE SCALE GENOMIC DNA]</scope>
    <source>
        <strain evidence="2 3">17J68-5</strain>
    </source>
</reference>
<dbReference type="InterPro" id="IPR003018">
    <property type="entry name" value="GAF"/>
</dbReference>
<dbReference type="KEGG" id="hyj:FHG12_01390"/>
<sequence length="179" mass="19975">MMETRTEAARLNALQRYDILDTPADGTFDRLTLLASKVFNMPIAIISLVDTDRIWFMSHQGLDVQQIDRSPGLCASAILSDDIYIVEDARHDPRTLANPLVASEFGLGFYAAAPLTTHDGHNLGTFCVIDKKQRYLNQDQLVILQDMAAIVMDEIEIRLAARTAIAESTRRIAELEAQL</sequence>
<protein>
    <submittedName>
        <fullName evidence="2">GAF domain-containing protein</fullName>
    </submittedName>
</protein>
<evidence type="ECO:0000313" key="3">
    <source>
        <dbReference type="Proteomes" id="UP000305398"/>
    </source>
</evidence>